<dbReference type="Proteomes" id="UP000285405">
    <property type="component" value="Unassembled WGS sequence"/>
</dbReference>
<sequence>MTLKTKTIKISSLRTEKFEPPEDLGPCASPISPKVIKGIYTMSRVSEARYM</sequence>
<proteinExistence type="predicted"/>
<evidence type="ECO:0000313" key="1">
    <source>
        <dbReference type="EMBL" id="RKF78742.1"/>
    </source>
</evidence>
<name>A0A420IW42_9PEZI</name>
<dbReference type="AlphaFoldDB" id="A0A420IW42"/>
<gene>
    <name evidence="1" type="ORF">GcC1_053028</name>
</gene>
<comment type="caution">
    <text evidence="1">The sequence shown here is derived from an EMBL/GenBank/DDBJ whole genome shotgun (WGS) entry which is preliminary data.</text>
</comment>
<reference evidence="1 2" key="1">
    <citation type="journal article" date="2018" name="BMC Genomics">
        <title>Comparative genome analyses reveal sequence features reflecting distinct modes of host-adaptation between dicot and monocot powdery mildew.</title>
        <authorList>
            <person name="Wu Y."/>
            <person name="Ma X."/>
            <person name="Pan Z."/>
            <person name="Kale S.D."/>
            <person name="Song Y."/>
            <person name="King H."/>
            <person name="Zhang Q."/>
            <person name="Presley C."/>
            <person name="Deng X."/>
            <person name="Wei C.I."/>
            <person name="Xiao S."/>
        </authorList>
    </citation>
    <scope>NUCLEOTIDE SEQUENCE [LARGE SCALE GENOMIC DNA]</scope>
    <source>
        <strain evidence="1">UCSC1</strain>
    </source>
</reference>
<protein>
    <submittedName>
        <fullName evidence="1">Uncharacterized protein</fullName>
    </submittedName>
</protein>
<accession>A0A420IW42</accession>
<evidence type="ECO:0000313" key="2">
    <source>
        <dbReference type="Proteomes" id="UP000285405"/>
    </source>
</evidence>
<dbReference type="EMBL" id="MCBR01005304">
    <property type="protein sequence ID" value="RKF78742.1"/>
    <property type="molecule type" value="Genomic_DNA"/>
</dbReference>
<organism evidence="1 2">
    <name type="scientific">Golovinomyces cichoracearum</name>
    <dbReference type="NCBI Taxonomy" id="62708"/>
    <lineage>
        <taxon>Eukaryota</taxon>
        <taxon>Fungi</taxon>
        <taxon>Dikarya</taxon>
        <taxon>Ascomycota</taxon>
        <taxon>Pezizomycotina</taxon>
        <taxon>Leotiomycetes</taxon>
        <taxon>Erysiphales</taxon>
        <taxon>Erysiphaceae</taxon>
        <taxon>Golovinomyces</taxon>
    </lineage>
</organism>